<evidence type="ECO:0000259" key="2">
    <source>
        <dbReference type="Pfam" id="PF03372"/>
    </source>
</evidence>
<dbReference type="Proteomes" id="UP000199290">
    <property type="component" value="Unassembled WGS sequence"/>
</dbReference>
<evidence type="ECO:0000313" key="3">
    <source>
        <dbReference type="EMBL" id="SFR48859.1"/>
    </source>
</evidence>
<proteinExistence type="predicted"/>
<dbReference type="STRING" id="375760.SAMN04488073_2172"/>
<organism evidence="3 4">
    <name type="scientific">Marinobacter gudaonensis</name>
    <dbReference type="NCBI Taxonomy" id="375760"/>
    <lineage>
        <taxon>Bacteria</taxon>
        <taxon>Pseudomonadati</taxon>
        <taxon>Pseudomonadota</taxon>
        <taxon>Gammaproteobacteria</taxon>
        <taxon>Pseudomonadales</taxon>
        <taxon>Marinobacteraceae</taxon>
        <taxon>Marinobacter</taxon>
    </lineage>
</organism>
<dbReference type="EMBL" id="FOYV01000001">
    <property type="protein sequence ID" value="SFR48859.1"/>
    <property type="molecule type" value="Genomic_DNA"/>
</dbReference>
<feature type="signal peptide" evidence="1">
    <location>
        <begin position="1"/>
        <end position="25"/>
    </location>
</feature>
<protein>
    <recommendedName>
        <fullName evidence="2">Endonuclease/exonuclease/phosphatase domain-containing protein</fullName>
    </recommendedName>
</protein>
<reference evidence="4" key="1">
    <citation type="submission" date="2016-10" db="EMBL/GenBank/DDBJ databases">
        <authorList>
            <person name="Varghese N."/>
            <person name="Submissions S."/>
        </authorList>
    </citation>
    <scope>NUCLEOTIDE SEQUENCE [LARGE SCALE GENOMIC DNA]</scope>
    <source>
        <strain evidence="4">CGMCC 1.6294</strain>
    </source>
</reference>
<dbReference type="NCBIfam" id="NF033681">
    <property type="entry name" value="ExeM_NucH_DNase"/>
    <property type="match status" value="1"/>
</dbReference>
<dbReference type="CDD" id="cd04486">
    <property type="entry name" value="YhcR_OBF_like"/>
    <property type="match status" value="1"/>
</dbReference>
<dbReference type="PANTHER" id="PTHR42834">
    <property type="entry name" value="ENDONUCLEASE/EXONUCLEASE/PHOSPHATASE FAMILY PROTEIN (AFU_ORTHOLOGUE AFUA_3G09210)"/>
    <property type="match status" value="1"/>
</dbReference>
<dbReference type="InterPro" id="IPR036691">
    <property type="entry name" value="Endo/exonu/phosph_ase_sf"/>
</dbReference>
<dbReference type="InterPro" id="IPR047971">
    <property type="entry name" value="ExeM-like"/>
</dbReference>
<dbReference type="Pfam" id="PF03372">
    <property type="entry name" value="Exo_endo_phos"/>
    <property type="match status" value="1"/>
</dbReference>
<keyword evidence="1" id="KW-0732">Signal</keyword>
<dbReference type="AlphaFoldDB" id="A0A1I6H393"/>
<evidence type="ECO:0000256" key="1">
    <source>
        <dbReference type="SAM" id="SignalP"/>
    </source>
</evidence>
<dbReference type="PANTHER" id="PTHR42834:SF1">
    <property type="entry name" value="ENDONUCLEASE_EXONUCLEASE_PHOSPHATASE FAMILY PROTEIN (AFU_ORTHOLOGUE AFUA_3G09210)"/>
    <property type="match status" value="1"/>
</dbReference>
<keyword evidence="4" id="KW-1185">Reference proteome</keyword>
<dbReference type="RefSeq" id="WP_322853417.1">
    <property type="nucleotide sequence ID" value="NZ_FOYV01000001.1"/>
</dbReference>
<gene>
    <name evidence="3" type="ORF">SAMN04488073_2172</name>
</gene>
<evidence type="ECO:0000313" key="4">
    <source>
        <dbReference type="Proteomes" id="UP000199290"/>
    </source>
</evidence>
<name>A0A1I6H393_9GAMM</name>
<dbReference type="InterPro" id="IPR005135">
    <property type="entry name" value="Endo/exonuclease/phosphatase"/>
</dbReference>
<feature type="domain" description="Endonuclease/exonuclease/phosphatase" evidence="2">
    <location>
        <begin position="312"/>
        <end position="578"/>
    </location>
</feature>
<dbReference type="GO" id="GO:0003824">
    <property type="term" value="F:catalytic activity"/>
    <property type="evidence" value="ECO:0007669"/>
    <property type="project" value="InterPro"/>
</dbReference>
<dbReference type="SUPFAM" id="SSF56219">
    <property type="entry name" value="DNase I-like"/>
    <property type="match status" value="1"/>
</dbReference>
<dbReference type="Gene3D" id="3.60.10.10">
    <property type="entry name" value="Endonuclease/exonuclease/phosphatase"/>
    <property type="match status" value="1"/>
</dbReference>
<accession>A0A1I6H393</accession>
<sequence length="587" mass="63431">MSSPILLFRAALALATGLLPSVGLAEPACGRLATPIATIQGQGSASPMVGQTVTVEGIVTLDSRIEGGFGGFYLQQADSEADQDPQTSEALFVYTRRKAGKPGTRLRVTGTVKEFHGLTELVSIQEVADCGPAPMPEPILVTLPWSQPPEQLENMRVRFAEPLTIVDNYNLARYGELTLAATDQVQPTELHPPGPAALALSYEQQRHRVHLDDNQSLRNPRPVPWPPEGLSYAATLRAGDRVGNLVGVLDFRFDAWRVQPESQPVFVKANPRPAAPTRPPEASVRIMALNLANYFNGDGRGQGFPTPRGADTEAAFRQQQSRLVEALLSPEPDILAVTELENDGYGPDSAIAGLARALGGQWQYVRPSGDDGDDAIRTALLFRADRVSTLGPAQRLARGPFQSRGRPPLTQAFRPSGSDTSFRVIVPHLKSKSCRGARGGNQDQADGQGCFVQRRAEEARALVDWAETLPVPQSSAGTVIAGDLNSYARERPLAILEDAGFTSAVHRQHGCTTGDCPQYSYRYRGAKGSLDYALISRSLTDRIVSAQTWLINADEPPALGYRGDLAGQTDAPWRSSDHNPVILDLQL</sequence>
<feature type="chain" id="PRO_5011453802" description="Endonuclease/exonuclease/phosphatase domain-containing protein" evidence="1">
    <location>
        <begin position="26"/>
        <end position="587"/>
    </location>
</feature>